<reference evidence="1" key="1">
    <citation type="journal article" date="2014" name="Int. J. Syst. Evol. Microbiol.">
        <title>Complete genome sequence of Corynebacterium casei LMG S-19264T (=DSM 44701T), isolated from a smear-ripened cheese.</title>
        <authorList>
            <consortium name="US DOE Joint Genome Institute (JGI-PGF)"/>
            <person name="Walter F."/>
            <person name="Albersmeier A."/>
            <person name="Kalinowski J."/>
            <person name="Ruckert C."/>
        </authorList>
    </citation>
    <scope>NUCLEOTIDE SEQUENCE</scope>
    <source>
        <strain evidence="1">CGMCC 1.15448</strain>
    </source>
</reference>
<comment type="caution">
    <text evidence="1">The sequence shown here is derived from an EMBL/GenBank/DDBJ whole genome shotgun (WGS) entry which is preliminary data.</text>
</comment>
<dbReference type="EMBL" id="BMJC01000004">
    <property type="protein sequence ID" value="GGB12254.1"/>
    <property type="molecule type" value="Genomic_DNA"/>
</dbReference>
<dbReference type="AlphaFoldDB" id="A0A8J2UFW3"/>
<dbReference type="Proteomes" id="UP000607559">
    <property type="component" value="Unassembled WGS sequence"/>
</dbReference>
<dbReference type="InterPro" id="IPR015996">
    <property type="entry name" value="UCP028451"/>
</dbReference>
<organism evidence="1 2">
    <name type="scientific">Puia dinghuensis</name>
    <dbReference type="NCBI Taxonomy" id="1792502"/>
    <lineage>
        <taxon>Bacteria</taxon>
        <taxon>Pseudomonadati</taxon>
        <taxon>Bacteroidota</taxon>
        <taxon>Chitinophagia</taxon>
        <taxon>Chitinophagales</taxon>
        <taxon>Chitinophagaceae</taxon>
        <taxon>Puia</taxon>
    </lineage>
</organism>
<dbReference type="PANTHER" id="PTHR36452:SF1">
    <property type="entry name" value="DUF2461 DOMAIN-CONTAINING PROTEIN"/>
    <property type="match status" value="1"/>
</dbReference>
<dbReference type="NCBIfam" id="TIGR02453">
    <property type="entry name" value="TIGR02453 family protein"/>
    <property type="match status" value="1"/>
</dbReference>
<dbReference type="RefSeq" id="WP_188934983.1">
    <property type="nucleotide sequence ID" value="NZ_BMJC01000004.1"/>
</dbReference>
<proteinExistence type="predicted"/>
<evidence type="ECO:0000313" key="2">
    <source>
        <dbReference type="Proteomes" id="UP000607559"/>
    </source>
</evidence>
<accession>A0A8J2UFW3</accession>
<keyword evidence="2" id="KW-1185">Reference proteome</keyword>
<evidence type="ECO:0000313" key="1">
    <source>
        <dbReference type="EMBL" id="GGB12254.1"/>
    </source>
</evidence>
<dbReference type="PIRSF" id="PIRSF028451">
    <property type="entry name" value="UCP028451"/>
    <property type="match status" value="1"/>
</dbReference>
<sequence length="220" mass="25704">MLQASTLKFLKDLKKNNNKPWFEKNKSVYLEAKEDMDHFVEQVIEGFGKTDPEIANLHPKDCTYRIYRDVRFSQDKTPYKAHMGAYLNKGGKKVPTAGYYVHLEPGRNMAGGGLWMPQAPELNKVRQEIDYNFAEWSKILSDRNFKKTFIEGLEKEDMLTRPPKGYDEENPAIEYLKLKSFIVTREFTDAEVQSKTYLKEIIKTFTSMKGFVYFLNRGLE</sequence>
<gene>
    <name evidence="1" type="ORF">GCM10011511_39850</name>
</gene>
<dbReference type="PANTHER" id="PTHR36452">
    <property type="entry name" value="CHROMOSOME 12, WHOLE GENOME SHOTGUN SEQUENCE"/>
    <property type="match status" value="1"/>
</dbReference>
<dbReference type="InterPro" id="IPR012808">
    <property type="entry name" value="CHP02453"/>
</dbReference>
<protein>
    <submittedName>
        <fullName evidence="1">TIGR02453 family protein</fullName>
    </submittedName>
</protein>
<reference evidence="1" key="2">
    <citation type="submission" date="2020-09" db="EMBL/GenBank/DDBJ databases">
        <authorList>
            <person name="Sun Q."/>
            <person name="Zhou Y."/>
        </authorList>
    </citation>
    <scope>NUCLEOTIDE SEQUENCE</scope>
    <source>
        <strain evidence="1">CGMCC 1.15448</strain>
    </source>
</reference>
<dbReference type="Pfam" id="PF09365">
    <property type="entry name" value="DUF2461"/>
    <property type="match status" value="1"/>
</dbReference>
<name>A0A8J2UFW3_9BACT</name>